<proteinExistence type="predicted"/>
<dbReference type="AlphaFoldDB" id="A0A1R0GMW0"/>
<comment type="caution">
    <text evidence="1">The sequence shown here is derived from an EMBL/GenBank/DDBJ whole genome shotgun (WGS) entry which is preliminary data.</text>
</comment>
<accession>A0A1R0GMW0</accession>
<protein>
    <submittedName>
        <fullName evidence="1">Uncharacterized protein</fullName>
    </submittedName>
</protein>
<dbReference type="Proteomes" id="UP000187455">
    <property type="component" value="Unassembled WGS sequence"/>
</dbReference>
<dbReference type="EMBL" id="LSSL01006956">
    <property type="protein sequence ID" value="OLY78220.1"/>
    <property type="molecule type" value="Genomic_DNA"/>
</dbReference>
<dbReference type="OrthoDB" id="5639382at2759"/>
<evidence type="ECO:0000313" key="2">
    <source>
        <dbReference type="Proteomes" id="UP000187455"/>
    </source>
</evidence>
<keyword evidence="2" id="KW-1185">Reference proteome</keyword>
<reference evidence="1 2" key="1">
    <citation type="journal article" date="2016" name="Mol. Biol. Evol.">
        <title>Genome-Wide Survey of Gut Fungi (Harpellales) Reveals the First Horizontally Transferred Ubiquitin Gene from a Mosquito Host.</title>
        <authorList>
            <person name="Wang Y."/>
            <person name="White M.M."/>
            <person name="Kvist S."/>
            <person name="Moncalvo J.M."/>
        </authorList>
    </citation>
    <scope>NUCLEOTIDE SEQUENCE [LARGE SCALE GENOMIC DNA]</scope>
    <source>
        <strain evidence="1 2">ALG-7-W6</strain>
    </source>
</reference>
<sequence length="182" mass="21407">MRNTTNEETESYENKFILPSAKIVFLISEISQAVDIMDNNFQPEKKRKTLDGSISLNKRIINEQNDANFISEMFGVVWNIELKRYIPDRITQCQNNQFWIYIKSIDSNITEKFSEDWELSGIHTVYSNYGSAVMNNYRNMHGLSRKQRCVYGEILNEFGESFDVELTLWEYDTNLADLIDEK</sequence>
<organism evidence="1 2">
    <name type="scientific">Smittium mucronatum</name>
    <dbReference type="NCBI Taxonomy" id="133383"/>
    <lineage>
        <taxon>Eukaryota</taxon>
        <taxon>Fungi</taxon>
        <taxon>Fungi incertae sedis</taxon>
        <taxon>Zoopagomycota</taxon>
        <taxon>Kickxellomycotina</taxon>
        <taxon>Harpellomycetes</taxon>
        <taxon>Harpellales</taxon>
        <taxon>Legeriomycetaceae</taxon>
        <taxon>Smittium</taxon>
    </lineage>
</organism>
<gene>
    <name evidence="1" type="ORF">AYI68_g7740</name>
</gene>
<name>A0A1R0GMW0_9FUNG</name>
<evidence type="ECO:0000313" key="1">
    <source>
        <dbReference type="EMBL" id="OLY78220.1"/>
    </source>
</evidence>